<name>A0A1F2PJJ4_9FIRM</name>
<dbReference type="RefSeq" id="WP_070370793.1">
    <property type="nucleotide sequence ID" value="NZ_LKEU01000027.1"/>
</dbReference>
<gene>
    <name evidence="2" type="ORF">ACWI_14720</name>
</gene>
<keyword evidence="1" id="KW-0812">Transmembrane</keyword>
<dbReference type="EMBL" id="LKEU01000027">
    <property type="protein sequence ID" value="OFV70886.1"/>
    <property type="molecule type" value="Genomic_DNA"/>
</dbReference>
<dbReference type="STRING" id="52694.ACWI_14720"/>
<proteinExistence type="predicted"/>
<dbReference type="OrthoDB" id="7057833at2"/>
<keyword evidence="1" id="KW-1133">Transmembrane helix</keyword>
<dbReference type="SUPFAM" id="SSF55729">
    <property type="entry name" value="Acyl-CoA N-acyltransferases (Nat)"/>
    <property type="match status" value="1"/>
</dbReference>
<accession>A0A1F2PJJ4</accession>
<feature type="transmembrane region" description="Helical" evidence="1">
    <location>
        <begin position="81"/>
        <end position="102"/>
    </location>
</feature>
<evidence type="ECO:0000313" key="2">
    <source>
        <dbReference type="EMBL" id="OFV70886.1"/>
    </source>
</evidence>
<evidence type="ECO:0008006" key="4">
    <source>
        <dbReference type="Google" id="ProtNLM"/>
    </source>
</evidence>
<comment type="caution">
    <text evidence="2">The sequence shown here is derived from an EMBL/GenBank/DDBJ whole genome shotgun (WGS) entry which is preliminary data.</text>
</comment>
<dbReference type="Proteomes" id="UP000176244">
    <property type="component" value="Unassembled WGS sequence"/>
</dbReference>
<protein>
    <recommendedName>
        <fullName evidence="4">GNAT family N-acetyltransferase</fullName>
    </recommendedName>
</protein>
<dbReference type="InterPro" id="IPR016181">
    <property type="entry name" value="Acyl_CoA_acyltransferase"/>
</dbReference>
<dbReference type="Gene3D" id="3.40.630.30">
    <property type="match status" value="1"/>
</dbReference>
<evidence type="ECO:0000256" key="1">
    <source>
        <dbReference type="SAM" id="Phobius"/>
    </source>
</evidence>
<dbReference type="AlphaFoldDB" id="A0A1F2PJJ4"/>
<sequence length="200" mass="23368">MITISDKKLDQHRLEEVAVVLGQAFKGDPLYLAVFQNEKDLCRYIRLMVEYYNRNGEIHVAVVDEKIVGASIWNHKGKPFFSVRSVFVSGMIGQIIKFLLLIQLKSMIRLRNETLITERYHYNQEHHYLFMIGSVYRGAGRALMDYAIEKFRDCPIYLENSNIKDNNYFYQRLGFHSIKTIEVLGVLVDLLNNSKGDQIR</sequence>
<evidence type="ECO:0000313" key="3">
    <source>
        <dbReference type="Proteomes" id="UP000176244"/>
    </source>
</evidence>
<reference evidence="2 3" key="1">
    <citation type="submission" date="2015-09" db="EMBL/GenBank/DDBJ databases">
        <title>Genome sequence of Acetobacterium wieringae DSM 1911.</title>
        <authorList>
            <person name="Poehlein A."/>
            <person name="Bengelsdorf F.R."/>
            <person name="Schiel-Bengelsdorf B."/>
            <person name="Duerre P."/>
            <person name="Daniel R."/>
        </authorList>
    </citation>
    <scope>NUCLEOTIDE SEQUENCE [LARGE SCALE GENOMIC DNA]</scope>
    <source>
        <strain evidence="2 3">DSM 1911</strain>
    </source>
</reference>
<keyword evidence="1" id="KW-0472">Membrane</keyword>
<organism evidence="2 3">
    <name type="scientific">Acetobacterium wieringae</name>
    <dbReference type="NCBI Taxonomy" id="52694"/>
    <lineage>
        <taxon>Bacteria</taxon>
        <taxon>Bacillati</taxon>
        <taxon>Bacillota</taxon>
        <taxon>Clostridia</taxon>
        <taxon>Eubacteriales</taxon>
        <taxon>Eubacteriaceae</taxon>
        <taxon>Acetobacterium</taxon>
    </lineage>
</organism>